<evidence type="ECO:0000313" key="4">
    <source>
        <dbReference type="Proteomes" id="UP000828251"/>
    </source>
</evidence>
<organism evidence="3 4">
    <name type="scientific">Gossypium stocksii</name>
    <dbReference type="NCBI Taxonomy" id="47602"/>
    <lineage>
        <taxon>Eukaryota</taxon>
        <taxon>Viridiplantae</taxon>
        <taxon>Streptophyta</taxon>
        <taxon>Embryophyta</taxon>
        <taxon>Tracheophyta</taxon>
        <taxon>Spermatophyta</taxon>
        <taxon>Magnoliopsida</taxon>
        <taxon>eudicotyledons</taxon>
        <taxon>Gunneridae</taxon>
        <taxon>Pentapetalae</taxon>
        <taxon>rosids</taxon>
        <taxon>malvids</taxon>
        <taxon>Malvales</taxon>
        <taxon>Malvaceae</taxon>
        <taxon>Malvoideae</taxon>
        <taxon>Gossypium</taxon>
    </lineage>
</organism>
<feature type="compositionally biased region" description="Low complexity" evidence="2">
    <location>
        <begin position="716"/>
        <end position="731"/>
    </location>
</feature>
<feature type="compositionally biased region" description="Basic and acidic residues" evidence="2">
    <location>
        <begin position="777"/>
        <end position="792"/>
    </location>
</feature>
<dbReference type="Pfam" id="PF04499">
    <property type="entry name" value="SAPS"/>
    <property type="match status" value="1"/>
</dbReference>
<dbReference type="PANTHER" id="PTHR12634:SF37">
    <property type="entry name" value="SIT4 PHOSPHATASE-ASSOCIATED FAMILY PROTEIN"/>
    <property type="match status" value="1"/>
</dbReference>
<dbReference type="AlphaFoldDB" id="A0A9D3UP42"/>
<dbReference type="InterPro" id="IPR007587">
    <property type="entry name" value="SAPS"/>
</dbReference>
<dbReference type="SUPFAM" id="SSF48371">
    <property type="entry name" value="ARM repeat"/>
    <property type="match status" value="1"/>
</dbReference>
<keyword evidence="4" id="KW-1185">Reference proteome</keyword>
<feature type="compositionally biased region" description="Polar residues" evidence="2">
    <location>
        <begin position="732"/>
        <end position="744"/>
    </location>
</feature>
<sequence length="792" mass="87498">MFWRMTGYSSASPIDAILDKDNFTLEELLDEDEIIQECKSLNGRLINFLREKAQVEQLIQYIVVEPPENADKKQIYKFPSIACEIFTCEVDIILKTLVEDEGLMNLLFSFLNSNHSHGTQLAGYFSRIVICLLLRKTSAFMQYIKGHQEIVEMLIDLIGITSIMEVLIRLIGADEHMYASYMESMQWIEETNVLEMIADKFSSSDSAEVHANAAETLCAITRFAPPGLAAKITSPNFIGRLFRHALEDSRPKSVLVNSLTVCISLFDPKRLTLGVYHTYNRQISQGSTISANPKTVEGMLENLGNLLKLLDVSSSESTLLTTYGKLQPPLGKHRLKIVEFISVLLMVGSETAEKELIRLSAMQRILNLFFEYPYNNFLHHHVENIILSCLESKNVPLIANLLRECNLLGKILEAEKNCMLGSDPNMPTVSAEGRPSPKIGNIGHLTRISNKLVQLGNSNGDIQAYLQENSEWIDWQKNVLSKRNAIENVYQWACGRPTTLQDRTRDSDDDYQDRDYDVTALANNLSQAFRYGIYSNDDTDEVHGSLERDDEDVYFDDESAEVVISSLRLGDDQESGSLFTNSNWFAFEDDRGSNDNPTGALPSASPNTEGAGVVNSDGEDDKVVVGKGDDLDDTATSSQVPDVKSDVNPADLSEDSKEAAPNANDEPPTWVEWRETSDGIKASGFAESAFVQNGEVQVKLEEKGSDTDHNPERNAEPSPSSSSDNASEATSEPSAKSTNTNLGSNPPEPSVSGDGNANPRDTNDDETASGIGFASEITKDVKDTATGKETVN</sequence>
<feature type="compositionally biased region" description="Basic and acidic residues" evidence="2">
    <location>
        <begin position="698"/>
        <end position="715"/>
    </location>
</feature>
<dbReference type="OrthoDB" id="295029at2759"/>
<dbReference type="Proteomes" id="UP000828251">
    <property type="component" value="Unassembled WGS sequence"/>
</dbReference>
<evidence type="ECO:0000256" key="2">
    <source>
        <dbReference type="SAM" id="MobiDB-lite"/>
    </source>
</evidence>
<dbReference type="PANTHER" id="PTHR12634">
    <property type="entry name" value="SIT4 YEAST -ASSOCIATING PROTEIN-RELATED"/>
    <property type="match status" value="1"/>
</dbReference>
<accession>A0A9D3UP42</accession>
<name>A0A9D3UP42_9ROSI</name>
<comment type="similarity">
    <text evidence="1">Belongs to the SAPS family.</text>
</comment>
<feature type="region of interest" description="Disordered" evidence="2">
    <location>
        <begin position="589"/>
        <end position="792"/>
    </location>
</feature>
<proteinExistence type="inferred from homology"/>
<reference evidence="3 4" key="1">
    <citation type="journal article" date="2021" name="Plant Biotechnol. J.">
        <title>Multi-omics assisted identification of the key and species-specific regulatory components of drought-tolerant mechanisms in Gossypium stocksii.</title>
        <authorList>
            <person name="Yu D."/>
            <person name="Ke L."/>
            <person name="Zhang D."/>
            <person name="Wu Y."/>
            <person name="Sun Y."/>
            <person name="Mei J."/>
            <person name="Sun J."/>
            <person name="Sun Y."/>
        </authorList>
    </citation>
    <scope>NUCLEOTIDE SEQUENCE [LARGE SCALE GENOMIC DNA]</scope>
    <source>
        <strain evidence="4">cv. E1</strain>
        <tissue evidence="3">Leaf</tissue>
    </source>
</reference>
<dbReference type="GO" id="GO:0019903">
    <property type="term" value="F:protein phosphatase binding"/>
    <property type="evidence" value="ECO:0007669"/>
    <property type="project" value="InterPro"/>
</dbReference>
<comment type="caution">
    <text evidence="3">The sequence shown here is derived from an EMBL/GenBank/DDBJ whole genome shotgun (WGS) entry which is preliminary data.</text>
</comment>
<protein>
    <submittedName>
        <fullName evidence="3">Uncharacterized protein</fullName>
    </submittedName>
</protein>
<dbReference type="GO" id="GO:0019888">
    <property type="term" value="F:protein phosphatase regulator activity"/>
    <property type="evidence" value="ECO:0007669"/>
    <property type="project" value="TreeGrafter"/>
</dbReference>
<evidence type="ECO:0000256" key="1">
    <source>
        <dbReference type="ARBA" id="ARBA00006180"/>
    </source>
</evidence>
<gene>
    <name evidence="3" type="ORF">J1N35_039586</name>
</gene>
<dbReference type="InterPro" id="IPR016024">
    <property type="entry name" value="ARM-type_fold"/>
</dbReference>
<dbReference type="EMBL" id="JAIQCV010000011">
    <property type="protein sequence ID" value="KAH1048802.1"/>
    <property type="molecule type" value="Genomic_DNA"/>
</dbReference>
<evidence type="ECO:0000313" key="3">
    <source>
        <dbReference type="EMBL" id="KAH1048802.1"/>
    </source>
</evidence>